<gene>
    <name evidence="1" type="ORF">C8N29_102222</name>
</gene>
<dbReference type="InterPro" id="IPR007487">
    <property type="entry name" value="ABC_transpt-TYRBP-like"/>
</dbReference>
<dbReference type="AlphaFoldDB" id="A0A2T5J338"/>
<evidence type="ECO:0000313" key="2">
    <source>
        <dbReference type="Proteomes" id="UP000244223"/>
    </source>
</evidence>
<comment type="caution">
    <text evidence="1">The sequence shown here is derived from an EMBL/GenBank/DDBJ whole genome shotgun (WGS) entry which is preliminary data.</text>
</comment>
<dbReference type="PANTHER" id="PTHR35271:SF1">
    <property type="entry name" value="ABC TRANSPORTER, SUBSTRATE-BINDING LIPOPROTEIN"/>
    <property type="match status" value="1"/>
</dbReference>
<name>A0A2T5J338_9GAMM</name>
<dbReference type="PANTHER" id="PTHR35271">
    <property type="entry name" value="ABC TRANSPORTER, SUBSTRATE-BINDING LIPOPROTEIN-RELATED"/>
    <property type="match status" value="1"/>
</dbReference>
<keyword evidence="2" id="KW-1185">Reference proteome</keyword>
<organism evidence="1 2">
    <name type="scientific">Agitococcus lubricus</name>
    <dbReference type="NCBI Taxonomy" id="1077255"/>
    <lineage>
        <taxon>Bacteria</taxon>
        <taxon>Pseudomonadati</taxon>
        <taxon>Pseudomonadota</taxon>
        <taxon>Gammaproteobacteria</taxon>
        <taxon>Moraxellales</taxon>
        <taxon>Moraxellaceae</taxon>
        <taxon>Agitococcus</taxon>
    </lineage>
</organism>
<dbReference type="EMBL" id="QAON01000002">
    <property type="protein sequence ID" value="PTQ90822.1"/>
    <property type="molecule type" value="Genomic_DNA"/>
</dbReference>
<dbReference type="OrthoDB" id="9776955at2"/>
<accession>A0A2T5J338</accession>
<sequence length="290" mass="32036">MLRILQQLLVICYCLWTTTIGYAATKVQIVTSQAGESAELVAHLTKILKEDVTIITGDVVADNTDMLVVLNTEAAKKLTANRPPTLFVLAQPSSVELQKQDSALYWSPSLAAQLALIRVMLPATNRIGMLVSNNEDMSWLRVFKQYAAEQSVEVRVQTLDKARIARQVSELAATTDVLLAQPDTDIYNRDTIRFILLAAYRQNKVLIGPSPAFVNAGALATLYAPTPVIAEDIGQKIKYYIKNNKLPPPARIKDFSVSLNPQVAKSLGLSVPAMNELERLLHLEELPTWP</sequence>
<proteinExistence type="predicted"/>
<dbReference type="Gene3D" id="3.40.50.2300">
    <property type="match status" value="1"/>
</dbReference>
<dbReference type="Pfam" id="PF04392">
    <property type="entry name" value="ABC_sub_bind"/>
    <property type="match status" value="1"/>
</dbReference>
<dbReference type="RefSeq" id="WP_107864662.1">
    <property type="nucleotide sequence ID" value="NZ_QAON01000002.1"/>
</dbReference>
<evidence type="ECO:0000313" key="1">
    <source>
        <dbReference type="EMBL" id="PTQ90822.1"/>
    </source>
</evidence>
<reference evidence="1 2" key="1">
    <citation type="submission" date="2018-04" db="EMBL/GenBank/DDBJ databases">
        <title>Genomic Encyclopedia of Archaeal and Bacterial Type Strains, Phase II (KMG-II): from individual species to whole genera.</title>
        <authorList>
            <person name="Goeker M."/>
        </authorList>
    </citation>
    <scope>NUCLEOTIDE SEQUENCE [LARGE SCALE GENOMIC DNA]</scope>
    <source>
        <strain evidence="1 2">DSM 5822</strain>
    </source>
</reference>
<protein>
    <submittedName>
        <fullName evidence="1">ABC-type uncharacterized transport system substrate-binding protein</fullName>
    </submittedName>
</protein>
<dbReference type="Proteomes" id="UP000244223">
    <property type="component" value="Unassembled WGS sequence"/>
</dbReference>